<dbReference type="PROSITE" id="PS51186">
    <property type="entry name" value="GNAT"/>
    <property type="match status" value="1"/>
</dbReference>
<dbReference type="EMBL" id="WMQE01000015">
    <property type="protein sequence ID" value="MTK21346.1"/>
    <property type="molecule type" value="Genomic_DNA"/>
</dbReference>
<dbReference type="RefSeq" id="WP_006784360.1">
    <property type="nucleotide sequence ID" value="NZ_CABJBH010000011.1"/>
</dbReference>
<reference evidence="1 2" key="1">
    <citation type="journal article" date="2019" name="Nat. Med.">
        <title>A library of human gut bacterial isolates paired with longitudinal multiomics data enables mechanistic microbiome research.</title>
        <authorList>
            <person name="Poyet M."/>
            <person name="Groussin M."/>
            <person name="Gibbons S.M."/>
            <person name="Avila-Pacheco J."/>
            <person name="Jiang X."/>
            <person name="Kearney S.M."/>
            <person name="Perrotta A.R."/>
            <person name="Berdy B."/>
            <person name="Zhao S."/>
            <person name="Lieberman T.D."/>
            <person name="Swanson P.K."/>
            <person name="Smith M."/>
            <person name="Roesemann S."/>
            <person name="Alexander J.E."/>
            <person name="Rich S.A."/>
            <person name="Livny J."/>
            <person name="Vlamakis H."/>
            <person name="Clish C."/>
            <person name="Bullock K."/>
            <person name="Deik A."/>
            <person name="Scott J."/>
            <person name="Pierce K.A."/>
            <person name="Xavier R.J."/>
            <person name="Alm E.J."/>
        </authorList>
    </citation>
    <scope>NUCLEOTIDE SEQUENCE [LARGE SCALE GENOMIC DNA]</scope>
    <source>
        <strain evidence="1 2">BIOML-A198</strain>
    </source>
</reference>
<dbReference type="CDD" id="cd04301">
    <property type="entry name" value="NAT_SF"/>
    <property type="match status" value="1"/>
</dbReference>
<protein>
    <submittedName>
        <fullName evidence="1">GNAT family N-acetyltransferase</fullName>
    </submittedName>
</protein>
<dbReference type="Pfam" id="PF00583">
    <property type="entry name" value="Acetyltransf_1"/>
    <property type="match status" value="1"/>
</dbReference>
<dbReference type="AlphaFoldDB" id="A0A173TQQ3"/>
<dbReference type="GO" id="GO:0016747">
    <property type="term" value="F:acyltransferase activity, transferring groups other than amino-acyl groups"/>
    <property type="evidence" value="ECO:0007669"/>
    <property type="project" value="InterPro"/>
</dbReference>
<sequence>MRIIYYEPEHLAACAHLLIEVYNTTTWDCRWSTEKAKTYIEELTQMPRFVGFLLEDDGEIVGVSLCHERTWWRHDELNINEFYISPDLQHRGYGTHLIRFMEKYVKERNLAGITLMTNNVDAAQFYHKNKFHYNDLVFMYKGIESKVKSDERLA</sequence>
<dbReference type="OrthoDB" id="9775804at2"/>
<evidence type="ECO:0000313" key="1">
    <source>
        <dbReference type="EMBL" id="MTK21346.1"/>
    </source>
</evidence>
<dbReference type="SUPFAM" id="SSF55729">
    <property type="entry name" value="Acyl-CoA N-acyltransferases (Nat)"/>
    <property type="match status" value="1"/>
</dbReference>
<dbReference type="Proteomes" id="UP000487649">
    <property type="component" value="Unassembled WGS sequence"/>
</dbReference>
<name>A0A173TQQ3_9FIRM</name>
<gene>
    <name evidence="1" type="ORF">GMA92_07925</name>
</gene>
<proteinExistence type="predicted"/>
<accession>A0A173TQQ3</accession>
<evidence type="ECO:0000313" key="2">
    <source>
        <dbReference type="Proteomes" id="UP000487649"/>
    </source>
</evidence>
<dbReference type="GeneID" id="60058980"/>
<dbReference type="InterPro" id="IPR016181">
    <property type="entry name" value="Acyl_CoA_acyltransferase"/>
</dbReference>
<comment type="caution">
    <text evidence="1">The sequence shown here is derived from an EMBL/GenBank/DDBJ whole genome shotgun (WGS) entry which is preliminary data.</text>
</comment>
<dbReference type="InterPro" id="IPR000182">
    <property type="entry name" value="GNAT_dom"/>
</dbReference>
<organism evidence="1 2">
    <name type="scientific">Turicibacter sanguinis</name>
    <dbReference type="NCBI Taxonomy" id="154288"/>
    <lineage>
        <taxon>Bacteria</taxon>
        <taxon>Bacillati</taxon>
        <taxon>Bacillota</taxon>
        <taxon>Erysipelotrichia</taxon>
        <taxon>Erysipelotrichales</taxon>
        <taxon>Turicibacteraceae</taxon>
        <taxon>Turicibacter</taxon>
    </lineage>
</organism>
<dbReference type="Gene3D" id="3.40.630.30">
    <property type="match status" value="1"/>
</dbReference>